<evidence type="ECO:0000256" key="1">
    <source>
        <dbReference type="ARBA" id="ARBA00004193"/>
    </source>
</evidence>
<dbReference type="CDD" id="cd06354">
    <property type="entry name" value="PBP1_PrnA-like"/>
    <property type="match status" value="1"/>
</dbReference>
<dbReference type="SUPFAM" id="SSF53822">
    <property type="entry name" value="Periplasmic binding protein-like I"/>
    <property type="match status" value="1"/>
</dbReference>
<comment type="caution">
    <text evidence="9">The sequence shown here is derived from an EMBL/GenBank/DDBJ whole genome shotgun (WGS) entry which is preliminary data.</text>
</comment>
<evidence type="ECO:0000256" key="7">
    <source>
        <dbReference type="SAM" id="SignalP"/>
    </source>
</evidence>
<dbReference type="InterPro" id="IPR028082">
    <property type="entry name" value="Peripla_BP_I"/>
</dbReference>
<dbReference type="AlphaFoldDB" id="A0AAJ1Q5C5"/>
<dbReference type="Pfam" id="PF02608">
    <property type="entry name" value="Bmp"/>
    <property type="match status" value="1"/>
</dbReference>
<dbReference type="EMBL" id="JASOOE010000003">
    <property type="protein sequence ID" value="MDK7186793.1"/>
    <property type="molecule type" value="Genomic_DNA"/>
</dbReference>
<evidence type="ECO:0000256" key="4">
    <source>
        <dbReference type="ARBA" id="ARBA00022729"/>
    </source>
</evidence>
<evidence type="ECO:0000313" key="9">
    <source>
        <dbReference type="EMBL" id="MDK7186793.1"/>
    </source>
</evidence>
<dbReference type="InterPro" id="IPR003760">
    <property type="entry name" value="PnrA-like"/>
</dbReference>
<keyword evidence="4 7" id="KW-0732">Signal</keyword>
<feature type="chain" id="PRO_5042474945" evidence="7">
    <location>
        <begin position="26"/>
        <end position="342"/>
    </location>
</feature>
<proteinExistence type="inferred from homology"/>
<feature type="domain" description="ABC transporter substrate-binding protein PnrA-like" evidence="8">
    <location>
        <begin position="33"/>
        <end position="339"/>
    </location>
</feature>
<evidence type="ECO:0000256" key="5">
    <source>
        <dbReference type="ARBA" id="ARBA00023136"/>
    </source>
</evidence>
<comment type="subcellular location">
    <subcellularLocation>
        <location evidence="1">Cell membrane</location>
        <topology evidence="1">Lipid-anchor</topology>
    </subcellularLocation>
</comment>
<keyword evidence="5" id="KW-0472">Membrane</keyword>
<dbReference type="RefSeq" id="WP_070609785.1">
    <property type="nucleotide sequence ID" value="NZ_JASOOE010000003.1"/>
</dbReference>
<organism evidence="9 10">
    <name type="scientific">Facklamia hominis</name>
    <dbReference type="NCBI Taxonomy" id="178214"/>
    <lineage>
        <taxon>Bacteria</taxon>
        <taxon>Bacillati</taxon>
        <taxon>Bacillota</taxon>
        <taxon>Bacilli</taxon>
        <taxon>Lactobacillales</taxon>
        <taxon>Aerococcaceae</taxon>
        <taxon>Facklamia</taxon>
    </lineage>
</organism>
<comment type="similarity">
    <text evidence="2">Belongs to the BMP lipoprotein family.</text>
</comment>
<dbReference type="PANTHER" id="PTHR34296:SF2">
    <property type="entry name" value="ABC TRANSPORTER GUANOSINE-BINDING PROTEIN NUPN"/>
    <property type="match status" value="1"/>
</dbReference>
<dbReference type="GO" id="GO:0005886">
    <property type="term" value="C:plasma membrane"/>
    <property type="evidence" value="ECO:0007669"/>
    <property type="project" value="UniProtKB-SubCell"/>
</dbReference>
<evidence type="ECO:0000256" key="2">
    <source>
        <dbReference type="ARBA" id="ARBA00008610"/>
    </source>
</evidence>
<sequence length="342" mass="36313">MRKGITLSLAALTLASAGLPSLSVAAQNEVKPIVITDVGGVDDKSFNQSAWEGLSKWGEENGKEKGVDGFDYLESKSDSDYVTNINTAVQGGFNLLFGIGYKLQPAIDEAAGQHPETNFVIVDSIVEKDNVASITFKDNEAAFLAGVAAAMTTKTKHVGFIGGVESEVIDRFEAGFVAGVKAVDPEIEISVEYAGHFADAPKGKQLAAAMYSDNVDIIYHASGGTGQGVFSEAKDRVSNDPSLELYVIGVDLDQDAEGLVEIDGEERHLTLASTLKQVGESVKKFTEETAANGFKAGTQTLGLADGGVDLTTDQLSDEVKKAVEEYRQKIIDGEIEVPEKPE</sequence>
<keyword evidence="6" id="KW-0449">Lipoprotein</keyword>
<evidence type="ECO:0000313" key="10">
    <source>
        <dbReference type="Proteomes" id="UP001229251"/>
    </source>
</evidence>
<accession>A0AAJ1Q5C5</accession>
<reference evidence="9" key="1">
    <citation type="submission" date="2023-05" db="EMBL/GenBank/DDBJ databases">
        <title>Cataloging the Phylogenetic Diversity of Human Bladder Bacteria.</title>
        <authorList>
            <person name="Du J."/>
        </authorList>
    </citation>
    <scope>NUCLEOTIDE SEQUENCE</scope>
    <source>
        <strain evidence="9">UMB1231</strain>
    </source>
</reference>
<dbReference type="Gene3D" id="3.40.50.2300">
    <property type="match status" value="2"/>
</dbReference>
<dbReference type="Proteomes" id="UP001229251">
    <property type="component" value="Unassembled WGS sequence"/>
</dbReference>
<protein>
    <submittedName>
        <fullName evidence="9">BMP family protein</fullName>
    </submittedName>
</protein>
<evidence type="ECO:0000256" key="3">
    <source>
        <dbReference type="ARBA" id="ARBA00022475"/>
    </source>
</evidence>
<feature type="signal peptide" evidence="7">
    <location>
        <begin position="1"/>
        <end position="25"/>
    </location>
</feature>
<evidence type="ECO:0000259" key="8">
    <source>
        <dbReference type="Pfam" id="PF02608"/>
    </source>
</evidence>
<keyword evidence="3" id="KW-1003">Cell membrane</keyword>
<evidence type="ECO:0000256" key="6">
    <source>
        <dbReference type="ARBA" id="ARBA00023288"/>
    </source>
</evidence>
<gene>
    <name evidence="9" type="ORF">QP433_02240</name>
</gene>
<name>A0AAJ1Q5C5_9LACT</name>
<dbReference type="PANTHER" id="PTHR34296">
    <property type="entry name" value="TRANSCRIPTIONAL ACTIVATOR PROTEIN MED"/>
    <property type="match status" value="1"/>
</dbReference>
<dbReference type="InterPro" id="IPR050957">
    <property type="entry name" value="BMP_lipoprotein"/>
</dbReference>